<evidence type="ECO:0000256" key="1">
    <source>
        <dbReference type="SAM" id="MobiDB-lite"/>
    </source>
</evidence>
<protein>
    <submittedName>
        <fullName evidence="2">Uncharacterized protein</fullName>
    </submittedName>
</protein>
<keyword evidence="3" id="KW-1185">Reference proteome</keyword>
<feature type="compositionally biased region" description="Basic and acidic residues" evidence="1">
    <location>
        <begin position="171"/>
        <end position="186"/>
    </location>
</feature>
<feature type="region of interest" description="Disordered" evidence="1">
    <location>
        <begin position="113"/>
        <end position="133"/>
    </location>
</feature>
<evidence type="ECO:0000313" key="2">
    <source>
        <dbReference type="EMBL" id="KAI1698855.1"/>
    </source>
</evidence>
<feature type="compositionally biased region" description="Basic and acidic residues" evidence="1">
    <location>
        <begin position="237"/>
        <end position="254"/>
    </location>
</feature>
<comment type="caution">
    <text evidence="2">The sequence shown here is derived from an EMBL/GenBank/DDBJ whole genome shotgun (WGS) entry which is preliminary data.</text>
</comment>
<feature type="compositionally biased region" description="Polar residues" evidence="1">
    <location>
        <begin position="12"/>
        <end position="23"/>
    </location>
</feature>
<accession>A0AAD4QYT0</accession>
<feature type="region of interest" description="Disordered" evidence="1">
    <location>
        <begin position="1"/>
        <end position="23"/>
    </location>
</feature>
<name>A0AAD4QYT0_9BILA</name>
<proteinExistence type="predicted"/>
<feature type="region of interest" description="Disordered" evidence="1">
    <location>
        <begin position="171"/>
        <end position="286"/>
    </location>
</feature>
<organism evidence="2 3">
    <name type="scientific">Ditylenchus destructor</name>
    <dbReference type="NCBI Taxonomy" id="166010"/>
    <lineage>
        <taxon>Eukaryota</taxon>
        <taxon>Metazoa</taxon>
        <taxon>Ecdysozoa</taxon>
        <taxon>Nematoda</taxon>
        <taxon>Chromadorea</taxon>
        <taxon>Rhabditida</taxon>
        <taxon>Tylenchina</taxon>
        <taxon>Tylenchomorpha</taxon>
        <taxon>Sphaerularioidea</taxon>
        <taxon>Anguinidae</taxon>
        <taxon>Anguininae</taxon>
        <taxon>Ditylenchus</taxon>
    </lineage>
</organism>
<evidence type="ECO:0000313" key="3">
    <source>
        <dbReference type="Proteomes" id="UP001201812"/>
    </source>
</evidence>
<gene>
    <name evidence="2" type="ORF">DdX_17653</name>
</gene>
<dbReference type="AlphaFoldDB" id="A0AAD4QYT0"/>
<sequence>MMKSVNAIKESGQVSANSLTPGSSLISPTPKSCVFFDNVNVLTNAVHIPRSGSAAKLMGKKKRKPVLPEEIEVIRSMHPYKRTGDEQRILNDYWYEQERNKFVRRKLIGGDPYTEKSKTSEIDDDMDKSKESDKSCENLDISFIDEKSCENSDICTVDSESCKIYDISSIERKRQKDRSNSEERALRAHKKKLSRKTQSQKEKGNDPPEILAIKAKRVAERTEEEKRKLNVYNVQQSRDRMSDDKRKAYKEKDRKVHRSQYMSQIDQNKGVKRSFAQSAPCETPSLKSPAVKKEMFRFPDPVRFNDEEDMIVIDDETPWAYG</sequence>
<dbReference type="Proteomes" id="UP001201812">
    <property type="component" value="Unassembled WGS sequence"/>
</dbReference>
<feature type="compositionally biased region" description="Basic and acidic residues" evidence="1">
    <location>
        <begin position="217"/>
        <end position="228"/>
    </location>
</feature>
<reference evidence="2" key="1">
    <citation type="submission" date="2022-01" db="EMBL/GenBank/DDBJ databases">
        <title>Genome Sequence Resource for Two Populations of Ditylenchus destructor, the Migratory Endoparasitic Phytonematode.</title>
        <authorList>
            <person name="Zhang H."/>
            <person name="Lin R."/>
            <person name="Xie B."/>
        </authorList>
    </citation>
    <scope>NUCLEOTIDE SEQUENCE</scope>
    <source>
        <strain evidence="2">BazhouSP</strain>
    </source>
</reference>
<dbReference type="EMBL" id="JAKKPZ010000201">
    <property type="protein sequence ID" value="KAI1698855.1"/>
    <property type="molecule type" value="Genomic_DNA"/>
</dbReference>